<name>A0ACB8G244_9SAUR</name>
<proteinExistence type="predicted"/>
<protein>
    <submittedName>
        <fullName evidence="1">Tensin-1</fullName>
    </submittedName>
</protein>
<gene>
    <name evidence="1" type="primary">TNS1</name>
    <name evidence="1" type="ORF">K3G42_020056</name>
</gene>
<sequence length="133" mass="14671">MERDNVILSLVYWFSLQSVVERVQSPREKSPEETEGPVRRRTTSEGQYENSPEDPRSPRSPTARSPVHCVSPEVVSTISANPGGRPKEPHLHSYKEAFEEMQGTSPSSPPSSGEMEQLFSAGMSQNSLLSLVG</sequence>
<dbReference type="EMBL" id="CM037615">
    <property type="protein sequence ID" value="KAH8013500.1"/>
    <property type="molecule type" value="Genomic_DNA"/>
</dbReference>
<evidence type="ECO:0000313" key="1">
    <source>
        <dbReference type="EMBL" id="KAH8013500.1"/>
    </source>
</evidence>
<organism evidence="1 2">
    <name type="scientific">Sphaerodactylus townsendi</name>
    <dbReference type="NCBI Taxonomy" id="933632"/>
    <lineage>
        <taxon>Eukaryota</taxon>
        <taxon>Metazoa</taxon>
        <taxon>Chordata</taxon>
        <taxon>Craniata</taxon>
        <taxon>Vertebrata</taxon>
        <taxon>Euteleostomi</taxon>
        <taxon>Lepidosauria</taxon>
        <taxon>Squamata</taxon>
        <taxon>Bifurcata</taxon>
        <taxon>Gekkota</taxon>
        <taxon>Sphaerodactylidae</taxon>
        <taxon>Sphaerodactylus</taxon>
    </lineage>
</organism>
<comment type="caution">
    <text evidence="1">The sequence shown here is derived from an EMBL/GenBank/DDBJ whole genome shotgun (WGS) entry which is preliminary data.</text>
</comment>
<dbReference type="Proteomes" id="UP000827872">
    <property type="component" value="Linkage Group LG02"/>
</dbReference>
<accession>A0ACB8G244</accession>
<evidence type="ECO:0000313" key="2">
    <source>
        <dbReference type="Proteomes" id="UP000827872"/>
    </source>
</evidence>
<keyword evidence="2" id="KW-1185">Reference proteome</keyword>
<reference evidence="1" key="1">
    <citation type="submission" date="2021-08" db="EMBL/GenBank/DDBJ databases">
        <title>The first chromosome-level gecko genome reveals the dynamic sex chromosomes of Neotropical dwarf geckos (Sphaerodactylidae: Sphaerodactylus).</title>
        <authorList>
            <person name="Pinto B.J."/>
            <person name="Keating S.E."/>
            <person name="Gamble T."/>
        </authorList>
    </citation>
    <scope>NUCLEOTIDE SEQUENCE</scope>
    <source>
        <strain evidence="1">TG3544</strain>
    </source>
</reference>